<comment type="caution">
    <text evidence="4">The sequence shown here is derived from an EMBL/GenBank/DDBJ whole genome shotgun (WGS) entry which is preliminary data.</text>
</comment>
<dbReference type="EMBL" id="QSCS01000006">
    <property type="protein sequence ID" value="RGY27865.1"/>
    <property type="molecule type" value="Genomic_DNA"/>
</dbReference>
<dbReference type="Proteomes" id="UP000284431">
    <property type="component" value="Unassembled WGS sequence"/>
</dbReference>
<evidence type="ECO:0000313" key="10">
    <source>
        <dbReference type="Proteomes" id="UP000284431"/>
    </source>
</evidence>
<dbReference type="Proteomes" id="UP000284689">
    <property type="component" value="Unassembled WGS sequence"/>
</dbReference>
<evidence type="ECO:0000313" key="9">
    <source>
        <dbReference type="Proteomes" id="UP000284205"/>
    </source>
</evidence>
<dbReference type="Proteomes" id="UP000427825">
    <property type="component" value="Unassembled WGS sequence"/>
</dbReference>
<evidence type="ECO:0000313" key="11">
    <source>
        <dbReference type="Proteomes" id="UP000284689"/>
    </source>
</evidence>
<evidence type="ECO:0000313" key="4">
    <source>
        <dbReference type="EMBL" id="RGR72782.1"/>
    </source>
</evidence>
<name>A0A412FXA1_9BACE</name>
<reference evidence="8 9" key="1">
    <citation type="submission" date="2018-08" db="EMBL/GenBank/DDBJ databases">
        <title>A genome reference for cultivated species of the human gut microbiota.</title>
        <authorList>
            <person name="Zou Y."/>
            <person name="Xue W."/>
            <person name="Luo G."/>
        </authorList>
    </citation>
    <scope>NUCLEOTIDE SEQUENCE [LARGE SCALE GENOMIC DNA]</scope>
    <source>
        <strain evidence="4 9">AF24-29LB</strain>
        <strain evidence="7 8">AM16-49B</strain>
        <strain evidence="6 11">AM31-16AC</strain>
        <strain evidence="5 10">OF02-6LB</strain>
    </source>
</reference>
<accession>A0A412FXA1</accession>
<evidence type="ECO:0000313" key="2">
    <source>
        <dbReference type="EMBL" id="KAA5476859.1"/>
    </source>
</evidence>
<evidence type="ECO:0000313" key="3">
    <source>
        <dbReference type="EMBL" id="KAA5502652.1"/>
    </source>
</evidence>
<evidence type="ECO:0000313" key="1">
    <source>
        <dbReference type="EMBL" id="KAA5460216.1"/>
    </source>
</evidence>
<gene>
    <name evidence="7" type="ORF">DW190_19330</name>
    <name evidence="6" type="ORF">DW794_16900</name>
    <name evidence="4" type="ORF">DWY26_05525</name>
    <name evidence="5" type="ORF">DXA49_05425</name>
    <name evidence="3" type="ORF">F2Y31_04425</name>
    <name evidence="1" type="ORF">F2Y36_18395</name>
    <name evidence="2" type="ORF">F2Y39_13000</name>
</gene>
<dbReference type="Proteomes" id="UP000368418">
    <property type="component" value="Unassembled WGS sequence"/>
</dbReference>
<evidence type="ECO:0000313" key="8">
    <source>
        <dbReference type="Proteomes" id="UP000283512"/>
    </source>
</evidence>
<dbReference type="EMBL" id="VVYJ01000006">
    <property type="protein sequence ID" value="KAA5476859.1"/>
    <property type="molecule type" value="Genomic_DNA"/>
</dbReference>
<evidence type="ECO:0000313" key="14">
    <source>
        <dbReference type="Proteomes" id="UP000475905"/>
    </source>
</evidence>
<reference evidence="12 13" key="2">
    <citation type="journal article" date="2019" name="Nat. Med.">
        <title>A library of human gut bacterial isolates paired with longitudinal multiomics data enables mechanistic microbiome research.</title>
        <authorList>
            <person name="Poyet M."/>
            <person name="Groussin M."/>
            <person name="Gibbons S.M."/>
            <person name="Avila-Pacheco J."/>
            <person name="Jiang X."/>
            <person name="Kearney S.M."/>
            <person name="Perrotta A.R."/>
            <person name="Berdy B."/>
            <person name="Zhao S."/>
            <person name="Lieberman T.D."/>
            <person name="Swanson P.K."/>
            <person name="Smith M."/>
            <person name="Roesemann S."/>
            <person name="Alexander J.E."/>
            <person name="Rich S.A."/>
            <person name="Livny J."/>
            <person name="Vlamakis H."/>
            <person name="Clish C."/>
            <person name="Bullock K."/>
            <person name="Deik A."/>
            <person name="Scott J."/>
            <person name="Pierce K.A."/>
            <person name="Xavier R.J."/>
            <person name="Alm E.J."/>
        </authorList>
    </citation>
    <scope>NUCLEOTIDE SEQUENCE [LARGE SCALE GENOMIC DNA]</scope>
    <source>
        <strain evidence="3 12">BIOML-A19</strain>
        <strain evidence="2 13">BIOML-A25</strain>
        <strain evidence="1 14">BIOML-A31</strain>
    </source>
</reference>
<evidence type="ECO:0000313" key="12">
    <source>
        <dbReference type="Proteomes" id="UP000368418"/>
    </source>
</evidence>
<evidence type="ECO:0000313" key="6">
    <source>
        <dbReference type="EMBL" id="RHD44821.1"/>
    </source>
</evidence>
<sequence length="66" mass="7644">MQNAQTRKRIVIIRWHILSGLQVFKSVIIANNFVLYCKCRKNAGYSCKSHRLFVPLSSIYKQKTSG</sequence>
<dbReference type="Proteomes" id="UP000283512">
    <property type="component" value="Unassembled WGS sequence"/>
</dbReference>
<dbReference type="EMBL" id="QRKD01000033">
    <property type="protein sequence ID" value="RHH85771.1"/>
    <property type="molecule type" value="Genomic_DNA"/>
</dbReference>
<dbReference type="EMBL" id="QSJD01000032">
    <property type="protein sequence ID" value="RHD44821.1"/>
    <property type="molecule type" value="Genomic_DNA"/>
</dbReference>
<dbReference type="EMBL" id="VVYP01000027">
    <property type="protein sequence ID" value="KAA5460216.1"/>
    <property type="molecule type" value="Genomic_DNA"/>
</dbReference>
<evidence type="ECO:0000313" key="7">
    <source>
        <dbReference type="EMBL" id="RHH85771.1"/>
    </source>
</evidence>
<dbReference type="KEGG" id="bcac:CGC64_09305"/>
<organism evidence="4 9">
    <name type="scientific">Bacteroides caccae</name>
    <dbReference type="NCBI Taxonomy" id="47678"/>
    <lineage>
        <taxon>Bacteria</taxon>
        <taxon>Pseudomonadati</taxon>
        <taxon>Bacteroidota</taxon>
        <taxon>Bacteroidia</taxon>
        <taxon>Bacteroidales</taxon>
        <taxon>Bacteroidaceae</taxon>
        <taxon>Bacteroides</taxon>
    </lineage>
</organism>
<dbReference type="Proteomes" id="UP000475905">
    <property type="component" value="Unassembled WGS sequence"/>
</dbReference>
<dbReference type="EMBL" id="VVYD01000002">
    <property type="protein sequence ID" value="KAA5502652.1"/>
    <property type="molecule type" value="Genomic_DNA"/>
</dbReference>
<proteinExistence type="predicted"/>
<protein>
    <submittedName>
        <fullName evidence="4">Uncharacterized protein</fullName>
    </submittedName>
</protein>
<evidence type="ECO:0000313" key="5">
    <source>
        <dbReference type="EMBL" id="RGY27865.1"/>
    </source>
</evidence>
<dbReference type="Proteomes" id="UP000284205">
    <property type="component" value="Unassembled WGS sequence"/>
</dbReference>
<dbReference type="EMBL" id="QRUO01000004">
    <property type="protein sequence ID" value="RGR72782.1"/>
    <property type="molecule type" value="Genomic_DNA"/>
</dbReference>
<evidence type="ECO:0000313" key="13">
    <source>
        <dbReference type="Proteomes" id="UP000427825"/>
    </source>
</evidence>
<dbReference type="AlphaFoldDB" id="A0A412FXA1"/>